<evidence type="ECO:0000313" key="4">
    <source>
        <dbReference type="Proteomes" id="UP000076532"/>
    </source>
</evidence>
<protein>
    <submittedName>
        <fullName evidence="3">Uncharacterized protein</fullName>
    </submittedName>
</protein>
<evidence type="ECO:0000313" key="3">
    <source>
        <dbReference type="EMBL" id="KZP32504.1"/>
    </source>
</evidence>
<keyword evidence="2" id="KW-0812">Transmembrane</keyword>
<sequence length="162" mass="18241">MEASTSAPNASVAVSPVESTSKPLRPILIIKDSPFAIEKSPKIVVKSTRKTRIHTRPQLIVVHQVFVWLIILALCCVVASLYFKPIRKLIRTETPFDIMSPSKSSFYAKPPSPLIPPSRQFHYQARINIMRAKYGPPRLSMSSRGLRERPTAPPSQFYPTSR</sequence>
<keyword evidence="4" id="KW-1185">Reference proteome</keyword>
<name>A0A166VA17_9AGAM</name>
<keyword evidence="2" id="KW-0472">Membrane</keyword>
<feature type="transmembrane region" description="Helical" evidence="2">
    <location>
        <begin position="65"/>
        <end position="83"/>
    </location>
</feature>
<reference evidence="3 4" key="1">
    <citation type="journal article" date="2016" name="Mol. Biol. Evol.">
        <title>Comparative Genomics of Early-Diverging Mushroom-Forming Fungi Provides Insights into the Origins of Lignocellulose Decay Capabilities.</title>
        <authorList>
            <person name="Nagy L.G."/>
            <person name="Riley R."/>
            <person name="Tritt A."/>
            <person name="Adam C."/>
            <person name="Daum C."/>
            <person name="Floudas D."/>
            <person name="Sun H."/>
            <person name="Yadav J.S."/>
            <person name="Pangilinan J."/>
            <person name="Larsson K.H."/>
            <person name="Matsuura K."/>
            <person name="Barry K."/>
            <person name="Labutti K."/>
            <person name="Kuo R."/>
            <person name="Ohm R.A."/>
            <person name="Bhattacharya S.S."/>
            <person name="Shirouzu T."/>
            <person name="Yoshinaga Y."/>
            <person name="Martin F.M."/>
            <person name="Grigoriev I.V."/>
            <person name="Hibbett D.S."/>
        </authorList>
    </citation>
    <scope>NUCLEOTIDE SEQUENCE [LARGE SCALE GENOMIC DNA]</scope>
    <source>
        <strain evidence="3 4">CBS 109695</strain>
    </source>
</reference>
<gene>
    <name evidence="3" type="ORF">FIBSPDRAFT_1036662</name>
</gene>
<keyword evidence="2" id="KW-1133">Transmembrane helix</keyword>
<feature type="region of interest" description="Disordered" evidence="1">
    <location>
        <begin position="140"/>
        <end position="162"/>
    </location>
</feature>
<dbReference type="OrthoDB" id="10361374at2759"/>
<dbReference type="AlphaFoldDB" id="A0A166VA17"/>
<dbReference type="EMBL" id="KV417485">
    <property type="protein sequence ID" value="KZP32504.1"/>
    <property type="molecule type" value="Genomic_DNA"/>
</dbReference>
<proteinExistence type="predicted"/>
<evidence type="ECO:0000256" key="1">
    <source>
        <dbReference type="SAM" id="MobiDB-lite"/>
    </source>
</evidence>
<accession>A0A166VA17</accession>
<evidence type="ECO:0000256" key="2">
    <source>
        <dbReference type="SAM" id="Phobius"/>
    </source>
</evidence>
<organism evidence="3 4">
    <name type="scientific">Athelia psychrophila</name>
    <dbReference type="NCBI Taxonomy" id="1759441"/>
    <lineage>
        <taxon>Eukaryota</taxon>
        <taxon>Fungi</taxon>
        <taxon>Dikarya</taxon>
        <taxon>Basidiomycota</taxon>
        <taxon>Agaricomycotina</taxon>
        <taxon>Agaricomycetes</taxon>
        <taxon>Agaricomycetidae</taxon>
        <taxon>Atheliales</taxon>
        <taxon>Atheliaceae</taxon>
        <taxon>Athelia</taxon>
    </lineage>
</organism>
<dbReference type="Proteomes" id="UP000076532">
    <property type="component" value="Unassembled WGS sequence"/>
</dbReference>